<evidence type="ECO:0000259" key="1">
    <source>
        <dbReference type="Pfam" id="PF04422"/>
    </source>
</evidence>
<dbReference type="EMBL" id="JAHHHN010000013">
    <property type="protein sequence ID" value="MBW4563442.1"/>
    <property type="molecule type" value="Genomic_DNA"/>
</dbReference>
<feature type="domain" description="Coenzyme F420 hydrogenase/dehydrogenase beta subunit C-terminal" evidence="2">
    <location>
        <begin position="162"/>
        <end position="308"/>
    </location>
</feature>
<dbReference type="GO" id="GO:0052592">
    <property type="term" value="F:oxidoreductase activity, acting on CH or CH2 groups, with an iron-sulfur protein as acceptor"/>
    <property type="evidence" value="ECO:0007669"/>
    <property type="project" value="TreeGrafter"/>
</dbReference>
<dbReference type="PANTHER" id="PTHR31332">
    <property type="entry name" value="7-HYDROXYMETHYL CHLOROPHYLL A REDUCTASE, CHLOROPLASTIC"/>
    <property type="match status" value="1"/>
</dbReference>
<reference evidence="3" key="1">
    <citation type="submission" date="2021-05" db="EMBL/GenBank/DDBJ databases">
        <authorList>
            <person name="Pietrasiak N."/>
            <person name="Ward R."/>
            <person name="Stajich J.E."/>
            <person name="Kurbessoian T."/>
        </authorList>
    </citation>
    <scope>NUCLEOTIDE SEQUENCE</scope>
    <source>
        <strain evidence="3">JT2-VF2</strain>
    </source>
</reference>
<dbReference type="PANTHER" id="PTHR31332:SF0">
    <property type="entry name" value="7-HYDROXYMETHYL CHLOROPHYLL A REDUCTASE, CHLOROPLASTIC"/>
    <property type="match status" value="1"/>
</dbReference>
<dbReference type="Pfam" id="PF04432">
    <property type="entry name" value="FrhB_FdhB_C"/>
    <property type="match status" value="1"/>
</dbReference>
<sequence>MTSVSPHKKAKALKPTSRRPAKELCSECGLCDTYYIHYVKEACAFINQQIGELEEQAHTRPRNLDNPDELYFGVHQDMIAARKQQPIEGAQWTGIVSSIAIEMLNRGIVEGVVCVQNTKEDRFQPMPIIARTPEEILAAKVNKPTLSPNLSVLEQIEKSGMKRLLVIGVGCQIQALRAVEKQLGLEKLYVLGTPCVDNVSRAGLQKFLETTSRSPETVVHYEFMQDFRVHFKHEDGSTETVPFFGLKTNQLKDVFAPSCMSCFDYVNSLADLVVGYMGAPFGWQWIVVRNDTGKQMLDLVKDQLDTQPVMSEGNRKEAVQQSIPAYDKAVTLPMWAAKLMGVVIERIGPKGLEYARFSIDSHFTRNYLYVKRNHPEKLETHVPEYAKRIVGQYKLPKE</sequence>
<evidence type="ECO:0000313" key="4">
    <source>
        <dbReference type="Proteomes" id="UP000715781"/>
    </source>
</evidence>
<dbReference type="AlphaFoldDB" id="A0A951Q2U8"/>
<name>A0A951Q2U8_9NOST</name>
<proteinExistence type="predicted"/>
<reference evidence="3" key="2">
    <citation type="journal article" date="2022" name="Microbiol. Resour. Announc.">
        <title>Metagenome Sequencing to Explore Phylogenomics of Terrestrial Cyanobacteria.</title>
        <authorList>
            <person name="Ward R.D."/>
            <person name="Stajich J.E."/>
            <person name="Johansen J.R."/>
            <person name="Huntemann M."/>
            <person name="Clum A."/>
            <person name="Foster B."/>
            <person name="Foster B."/>
            <person name="Roux S."/>
            <person name="Palaniappan K."/>
            <person name="Varghese N."/>
            <person name="Mukherjee S."/>
            <person name="Reddy T.B.K."/>
            <person name="Daum C."/>
            <person name="Copeland A."/>
            <person name="Chen I.A."/>
            <person name="Ivanova N.N."/>
            <person name="Kyrpides N.C."/>
            <person name="Shapiro N."/>
            <person name="Eloe-Fadrosh E.A."/>
            <person name="Pietrasiak N."/>
        </authorList>
    </citation>
    <scope>NUCLEOTIDE SEQUENCE</scope>
    <source>
        <strain evidence="3">JT2-VF2</strain>
    </source>
</reference>
<dbReference type="Proteomes" id="UP000715781">
    <property type="component" value="Unassembled WGS sequence"/>
</dbReference>
<gene>
    <name evidence="3" type="ORF">KME32_20315</name>
</gene>
<organism evidence="3 4">
    <name type="scientific">Mojavia pulchra JT2-VF2</name>
    <dbReference type="NCBI Taxonomy" id="287848"/>
    <lineage>
        <taxon>Bacteria</taxon>
        <taxon>Bacillati</taxon>
        <taxon>Cyanobacteriota</taxon>
        <taxon>Cyanophyceae</taxon>
        <taxon>Nostocales</taxon>
        <taxon>Nostocaceae</taxon>
    </lineage>
</organism>
<feature type="domain" description="Coenzyme F420 hydrogenase/dehydrogenase beta subunit N-terminal" evidence="1">
    <location>
        <begin position="78"/>
        <end position="154"/>
    </location>
</feature>
<evidence type="ECO:0000259" key="2">
    <source>
        <dbReference type="Pfam" id="PF04432"/>
    </source>
</evidence>
<dbReference type="InterPro" id="IPR045220">
    <property type="entry name" value="FRHB/FDHB/HCAR-like"/>
</dbReference>
<dbReference type="InterPro" id="IPR007516">
    <property type="entry name" value="Co_F420_Hydgase/DH_bsu_N"/>
</dbReference>
<dbReference type="Pfam" id="PF04422">
    <property type="entry name" value="FrhB_FdhB_N"/>
    <property type="match status" value="1"/>
</dbReference>
<dbReference type="InterPro" id="IPR007525">
    <property type="entry name" value="FrhB_FdhB_C"/>
</dbReference>
<protein>
    <submittedName>
        <fullName evidence="3">Coenzyme F420 hydrogenase/dehydrogenase, beta subunit C-terminal domain</fullName>
    </submittedName>
</protein>
<comment type="caution">
    <text evidence="3">The sequence shown here is derived from an EMBL/GenBank/DDBJ whole genome shotgun (WGS) entry which is preliminary data.</text>
</comment>
<accession>A0A951Q2U8</accession>
<evidence type="ECO:0000313" key="3">
    <source>
        <dbReference type="EMBL" id="MBW4563442.1"/>
    </source>
</evidence>